<feature type="transmembrane region" description="Helical" evidence="1">
    <location>
        <begin position="127"/>
        <end position="150"/>
    </location>
</feature>
<evidence type="ECO:0000313" key="3">
    <source>
        <dbReference type="Proteomes" id="UP000614601"/>
    </source>
</evidence>
<comment type="caution">
    <text evidence="2">The sequence shown here is derived from an EMBL/GenBank/DDBJ whole genome shotgun (WGS) entry which is preliminary data.</text>
</comment>
<dbReference type="AlphaFoldDB" id="A0A811KU74"/>
<organism evidence="2 3">
    <name type="scientific">Bursaphelenchus okinawaensis</name>
    <dbReference type="NCBI Taxonomy" id="465554"/>
    <lineage>
        <taxon>Eukaryota</taxon>
        <taxon>Metazoa</taxon>
        <taxon>Ecdysozoa</taxon>
        <taxon>Nematoda</taxon>
        <taxon>Chromadorea</taxon>
        <taxon>Rhabditida</taxon>
        <taxon>Tylenchina</taxon>
        <taxon>Tylenchomorpha</taxon>
        <taxon>Aphelenchoidea</taxon>
        <taxon>Aphelenchoididae</taxon>
        <taxon>Bursaphelenchus</taxon>
    </lineage>
</organism>
<name>A0A811KU74_9BILA</name>
<evidence type="ECO:0000313" key="2">
    <source>
        <dbReference type="EMBL" id="CAD5219358.1"/>
    </source>
</evidence>
<dbReference type="OrthoDB" id="5855695at2759"/>
<keyword evidence="3" id="KW-1185">Reference proteome</keyword>
<dbReference type="EMBL" id="CAJFCW020000004">
    <property type="protein sequence ID" value="CAG9112459.1"/>
    <property type="molecule type" value="Genomic_DNA"/>
</dbReference>
<dbReference type="Proteomes" id="UP000614601">
    <property type="component" value="Unassembled WGS sequence"/>
</dbReference>
<keyword evidence="1" id="KW-0472">Membrane</keyword>
<sequence>MTEYLTHLLQEDVIYDEANPKYRFFFNSTHCVKLVKITLVAHAILALLPILYYLPYSVPTIPIYIVVSVASVYGIKKADSLALLPLQIYVVTLFVLSAATLIMDPLIVYYWRSNIYEFFNYEGKSSYMFLLLILSNIFMFHFISTITLFWQYQVIIYCRDYITLLRESSEYSKMAVPETFLNTQITEATPITMKNPNYAVFSLETVDEKQPALITPTQQ</sequence>
<feature type="transmembrane region" description="Helical" evidence="1">
    <location>
        <begin position="34"/>
        <end position="54"/>
    </location>
</feature>
<dbReference type="Proteomes" id="UP000783686">
    <property type="component" value="Unassembled WGS sequence"/>
</dbReference>
<proteinExistence type="predicted"/>
<keyword evidence="1" id="KW-1133">Transmembrane helix</keyword>
<feature type="transmembrane region" description="Helical" evidence="1">
    <location>
        <begin position="60"/>
        <end position="76"/>
    </location>
</feature>
<dbReference type="EMBL" id="CAJFDH010000004">
    <property type="protein sequence ID" value="CAD5219358.1"/>
    <property type="molecule type" value="Genomic_DNA"/>
</dbReference>
<gene>
    <name evidence="2" type="ORF">BOKJ2_LOCUS8404</name>
</gene>
<feature type="transmembrane region" description="Helical" evidence="1">
    <location>
        <begin position="88"/>
        <end position="111"/>
    </location>
</feature>
<accession>A0A811KU74</accession>
<keyword evidence="1" id="KW-0812">Transmembrane</keyword>
<evidence type="ECO:0000256" key="1">
    <source>
        <dbReference type="SAM" id="Phobius"/>
    </source>
</evidence>
<reference evidence="2" key="1">
    <citation type="submission" date="2020-09" db="EMBL/GenBank/DDBJ databases">
        <authorList>
            <person name="Kikuchi T."/>
        </authorList>
    </citation>
    <scope>NUCLEOTIDE SEQUENCE</scope>
    <source>
        <strain evidence="2">SH1</strain>
    </source>
</reference>
<protein>
    <submittedName>
        <fullName evidence="2">Uncharacterized protein</fullName>
    </submittedName>
</protein>